<dbReference type="Pfam" id="PF00004">
    <property type="entry name" value="AAA"/>
    <property type="match status" value="1"/>
</dbReference>
<dbReference type="Gene3D" id="3.40.50.300">
    <property type="entry name" value="P-loop containing nucleotide triphosphate hydrolases"/>
    <property type="match status" value="1"/>
</dbReference>
<dbReference type="InterPro" id="IPR050221">
    <property type="entry name" value="26S_Proteasome_ATPase"/>
</dbReference>
<dbReference type="AlphaFoldDB" id="A0A931G3P2"/>
<dbReference type="EMBL" id="JADNYM010000001">
    <property type="protein sequence ID" value="MBG0737938.1"/>
    <property type="molecule type" value="Genomic_DNA"/>
</dbReference>
<dbReference type="PANTHER" id="PTHR23073">
    <property type="entry name" value="26S PROTEASOME REGULATORY SUBUNIT"/>
    <property type="match status" value="1"/>
</dbReference>
<sequence length="708" mass="73211">MSELISPTETAATETAATESVRASRASRHAGPEAAAAPWTVISADLTSRTARIARDVAAVLELHGSAGSGAAEAADFFRSWADSTSTQLDLVDAPLDALAARFALTPPELDLLLLAGLPEEHEGIAATFRGLHPQGEPRPTAGLAALILTNTLLSAGAAVPGDAACDIAAPDHAGAGSAAAVDARPALRRLLSSGEAVRHGLLRLAGNGTLFERSLIAADSLWEALHGHDAWPDGLPRVETGTVPPGLGCWLTGPGVRRAVAALQSDAGCSILVTGAHESIMLSRALAVADAAGRSIVAGRVTAGDTAGIALLAAHAALRGAVPLLVLAAVGQSEPDLLAVGDVPGPVLICSASTSVRAAGGRPMLALDAGPVGARDQQSAWAAALPHLSGQSAGIAARHPLDPALIAELAVDVLAQGSQPELAEITALIRARAGLTLPPGVQLLSPTVPWNHLVLPPEGAWQLRDAVSRLDYQSVVLEDWELRGRAHATGGTRMLFTGPPGTGKSLAAHAVATAAATDLLLVDVSRLVSKWLGETEKHLAAAFDAAERTQAVLLLDEADALFGTRTEISDANDRYANLETAYLLQRLDSFDGLVILTTNLRSNIDAAFIRRMDFVVEFPVPDADGRAELWSRHLPLAAVAGDIDLAALARLYPVPGGWIRNAAIAAAYVAAAGEDLISQAHLVAAMKREYAKAALRFPGEPPRRRND</sequence>
<dbReference type="InterPro" id="IPR003959">
    <property type="entry name" value="ATPase_AAA_core"/>
</dbReference>
<keyword evidence="3 6" id="KW-0067">ATP-binding</keyword>
<evidence type="ECO:0000256" key="4">
    <source>
        <dbReference type="SAM" id="MobiDB-lite"/>
    </source>
</evidence>
<dbReference type="InterPro" id="IPR027417">
    <property type="entry name" value="P-loop_NTPase"/>
</dbReference>
<evidence type="ECO:0000256" key="2">
    <source>
        <dbReference type="ARBA" id="ARBA00022741"/>
    </source>
</evidence>
<evidence type="ECO:0000256" key="1">
    <source>
        <dbReference type="ARBA" id="ARBA00006914"/>
    </source>
</evidence>
<feature type="region of interest" description="Disordered" evidence="4">
    <location>
        <begin position="1"/>
        <end position="31"/>
    </location>
</feature>
<evidence type="ECO:0000313" key="6">
    <source>
        <dbReference type="EMBL" id="MBG0737938.1"/>
    </source>
</evidence>
<evidence type="ECO:0000256" key="3">
    <source>
        <dbReference type="ARBA" id="ARBA00022840"/>
    </source>
</evidence>
<dbReference type="GO" id="GO:0005524">
    <property type="term" value="F:ATP binding"/>
    <property type="evidence" value="ECO:0007669"/>
    <property type="project" value="UniProtKB-KW"/>
</dbReference>
<accession>A0A931G3P2</accession>
<dbReference type="RefSeq" id="WP_196394884.1">
    <property type="nucleotide sequence ID" value="NZ_JADNYM010000001.1"/>
</dbReference>
<dbReference type="Proteomes" id="UP000655366">
    <property type="component" value="Unassembled WGS sequence"/>
</dbReference>
<protein>
    <submittedName>
        <fullName evidence="6">ATP-binding protein</fullName>
    </submittedName>
</protein>
<organism evidence="6 7">
    <name type="scientific">Arthrobacter terrae</name>
    <dbReference type="NCBI Taxonomy" id="2935737"/>
    <lineage>
        <taxon>Bacteria</taxon>
        <taxon>Bacillati</taxon>
        <taxon>Actinomycetota</taxon>
        <taxon>Actinomycetes</taxon>
        <taxon>Micrococcales</taxon>
        <taxon>Micrococcaceae</taxon>
        <taxon>Arthrobacter</taxon>
    </lineage>
</organism>
<comment type="similarity">
    <text evidence="1">Belongs to the AAA ATPase family.</text>
</comment>
<keyword evidence="2" id="KW-0547">Nucleotide-binding</keyword>
<feature type="compositionally biased region" description="Low complexity" evidence="4">
    <location>
        <begin position="8"/>
        <end position="19"/>
    </location>
</feature>
<evidence type="ECO:0000313" key="7">
    <source>
        <dbReference type="Proteomes" id="UP000655366"/>
    </source>
</evidence>
<proteinExistence type="inferred from homology"/>
<evidence type="ECO:0000259" key="5">
    <source>
        <dbReference type="SMART" id="SM00382"/>
    </source>
</evidence>
<feature type="domain" description="AAA+ ATPase" evidence="5">
    <location>
        <begin position="491"/>
        <end position="623"/>
    </location>
</feature>
<name>A0A931G3P2_9MICC</name>
<reference evidence="6 7" key="1">
    <citation type="submission" date="2020-11" db="EMBL/GenBank/DDBJ databases">
        <title>Arthrobacter antarcticus sp. nov., isolated from Antarctic Soil.</title>
        <authorList>
            <person name="Li J."/>
        </authorList>
    </citation>
    <scope>NUCLEOTIDE SEQUENCE [LARGE SCALE GENOMIC DNA]</scope>
    <source>
        <strain evidence="6 7">Z1-20</strain>
    </source>
</reference>
<gene>
    <name evidence="6" type="ORF">IV500_00590</name>
</gene>
<dbReference type="SUPFAM" id="SSF52540">
    <property type="entry name" value="P-loop containing nucleoside triphosphate hydrolases"/>
    <property type="match status" value="1"/>
</dbReference>
<dbReference type="SMART" id="SM00382">
    <property type="entry name" value="AAA"/>
    <property type="match status" value="1"/>
</dbReference>
<dbReference type="InterPro" id="IPR003593">
    <property type="entry name" value="AAA+_ATPase"/>
</dbReference>
<comment type="caution">
    <text evidence="6">The sequence shown here is derived from an EMBL/GenBank/DDBJ whole genome shotgun (WGS) entry which is preliminary data.</text>
</comment>
<dbReference type="GO" id="GO:0016887">
    <property type="term" value="F:ATP hydrolysis activity"/>
    <property type="evidence" value="ECO:0007669"/>
    <property type="project" value="InterPro"/>
</dbReference>
<dbReference type="CDD" id="cd19481">
    <property type="entry name" value="RecA-like_protease"/>
    <property type="match status" value="1"/>
</dbReference>
<keyword evidence="7" id="KW-1185">Reference proteome</keyword>